<accession>A0A221STI3</accession>
<keyword evidence="1" id="KW-1133">Transmembrane helix</keyword>
<keyword evidence="3" id="KW-1185">Reference proteome</keyword>
<protein>
    <submittedName>
        <fullName evidence="2">Uncharacterized protein</fullName>
    </submittedName>
</protein>
<proteinExistence type="predicted"/>
<evidence type="ECO:0000256" key="1">
    <source>
        <dbReference type="SAM" id="Phobius"/>
    </source>
</evidence>
<organism evidence="2 3">
    <name type="scientific">Deinococcus ficus</name>
    <dbReference type="NCBI Taxonomy" id="317577"/>
    <lineage>
        <taxon>Bacteria</taxon>
        <taxon>Thermotogati</taxon>
        <taxon>Deinococcota</taxon>
        <taxon>Deinococci</taxon>
        <taxon>Deinococcales</taxon>
        <taxon>Deinococcaceae</taxon>
        <taxon>Deinococcus</taxon>
    </lineage>
</organism>
<dbReference type="RefSeq" id="WP_027463936.1">
    <property type="nucleotide sequence ID" value="NZ_CP021081.1"/>
</dbReference>
<reference evidence="2 3" key="1">
    <citation type="submission" date="2017-05" db="EMBL/GenBank/DDBJ databases">
        <title>The complete genome sequence of Deinococcus ficus isolated from the rhizosphere of the Ficus religiosa L. in Taiwan.</title>
        <authorList>
            <person name="Wu K.-M."/>
            <person name="Liao T.-L."/>
            <person name="Liu Y.-M."/>
            <person name="Young C.-C."/>
            <person name="Tsai S.-F."/>
        </authorList>
    </citation>
    <scope>NUCLEOTIDE SEQUENCE [LARGE SCALE GENOMIC DNA]</scope>
    <source>
        <strain evidence="2 3">CC-FR2-10</strain>
    </source>
</reference>
<dbReference type="KEGG" id="dfc:DFI_02025"/>
<keyword evidence="1" id="KW-0812">Transmembrane</keyword>
<dbReference type="STRING" id="317577.GCA_000419625_00740"/>
<keyword evidence="1" id="KW-0472">Membrane</keyword>
<dbReference type="Proteomes" id="UP000259030">
    <property type="component" value="Chromosome"/>
</dbReference>
<feature type="transmembrane region" description="Helical" evidence="1">
    <location>
        <begin position="52"/>
        <end position="72"/>
    </location>
</feature>
<gene>
    <name evidence="2" type="ORF">DFI_02025</name>
</gene>
<dbReference type="AlphaFoldDB" id="A0A221STI3"/>
<name>A0A221STI3_9DEIO</name>
<sequence>MRVLSMICGVLAALGLLLGLLPMFGWLNWFFVLPPALLGVMFGALSRDRSAMTFNIVILAVAALRLLLGGGVI</sequence>
<dbReference type="EMBL" id="CP021081">
    <property type="protein sequence ID" value="ASN79941.1"/>
    <property type="molecule type" value="Genomic_DNA"/>
</dbReference>
<evidence type="ECO:0000313" key="2">
    <source>
        <dbReference type="EMBL" id="ASN79941.1"/>
    </source>
</evidence>
<evidence type="ECO:0000313" key="3">
    <source>
        <dbReference type="Proteomes" id="UP000259030"/>
    </source>
</evidence>